<dbReference type="STRING" id="645134.A0A0L0HGV6"/>
<protein>
    <recommendedName>
        <fullName evidence="2">CFA20 domain-containing protein</fullName>
    </recommendedName>
</protein>
<dbReference type="VEuPathDB" id="FungiDB:SPPG_04671"/>
<evidence type="ECO:0000313" key="4">
    <source>
        <dbReference type="Proteomes" id="UP000053201"/>
    </source>
</evidence>
<dbReference type="InterPro" id="IPR007714">
    <property type="entry name" value="CFA20_dom"/>
</dbReference>
<dbReference type="RefSeq" id="XP_016608387.1">
    <property type="nucleotide sequence ID" value="XM_016752905.1"/>
</dbReference>
<gene>
    <name evidence="3" type="ORF">SPPG_04671</name>
</gene>
<accession>A0A0L0HGV6</accession>
<feature type="region of interest" description="Disordered" evidence="1">
    <location>
        <begin position="129"/>
        <end position="155"/>
    </location>
</feature>
<organism evidence="3 4">
    <name type="scientific">Spizellomyces punctatus (strain DAOM BR117)</name>
    <dbReference type="NCBI Taxonomy" id="645134"/>
    <lineage>
        <taxon>Eukaryota</taxon>
        <taxon>Fungi</taxon>
        <taxon>Fungi incertae sedis</taxon>
        <taxon>Chytridiomycota</taxon>
        <taxon>Chytridiomycota incertae sedis</taxon>
        <taxon>Chytridiomycetes</taxon>
        <taxon>Spizellomycetales</taxon>
        <taxon>Spizellomycetaceae</taxon>
        <taxon>Spizellomyces</taxon>
    </lineage>
</organism>
<dbReference type="AlphaFoldDB" id="A0A0L0HGV6"/>
<dbReference type="eggNOG" id="KOG3213">
    <property type="taxonomic scope" value="Eukaryota"/>
</dbReference>
<dbReference type="InParanoid" id="A0A0L0HGV6"/>
<dbReference type="GeneID" id="27688107"/>
<reference evidence="3 4" key="1">
    <citation type="submission" date="2009-08" db="EMBL/GenBank/DDBJ databases">
        <title>The Genome Sequence of Spizellomyces punctatus strain DAOM BR117.</title>
        <authorList>
            <consortium name="The Broad Institute Genome Sequencing Platform"/>
            <person name="Russ C."/>
            <person name="Cuomo C."/>
            <person name="Shea T."/>
            <person name="Young S.K."/>
            <person name="Zeng Q."/>
            <person name="Koehrsen M."/>
            <person name="Haas B."/>
            <person name="Borodovsky M."/>
            <person name="Guigo R."/>
            <person name="Alvarado L."/>
            <person name="Berlin A."/>
            <person name="Bochicchio J."/>
            <person name="Borenstein D."/>
            <person name="Chapman S."/>
            <person name="Chen Z."/>
            <person name="Engels R."/>
            <person name="Freedman E."/>
            <person name="Gellesch M."/>
            <person name="Goldberg J."/>
            <person name="Griggs A."/>
            <person name="Gujja S."/>
            <person name="Heiman D."/>
            <person name="Hepburn T."/>
            <person name="Howarth C."/>
            <person name="Jen D."/>
            <person name="Larson L."/>
            <person name="Lewis B."/>
            <person name="Mehta T."/>
            <person name="Park D."/>
            <person name="Pearson M."/>
            <person name="Roberts A."/>
            <person name="Saif S."/>
            <person name="Shenoy N."/>
            <person name="Sisk P."/>
            <person name="Stolte C."/>
            <person name="Sykes S."/>
            <person name="Thomson T."/>
            <person name="Walk T."/>
            <person name="White J."/>
            <person name="Yandava C."/>
            <person name="Burger G."/>
            <person name="Gray M.W."/>
            <person name="Holland P.W.H."/>
            <person name="King N."/>
            <person name="Lang F.B.F."/>
            <person name="Roger A.J."/>
            <person name="Ruiz-Trillo I."/>
            <person name="Lander E."/>
            <person name="Nusbaum C."/>
        </authorList>
    </citation>
    <scope>NUCLEOTIDE SEQUENCE [LARGE SCALE GENOMIC DNA]</scope>
    <source>
        <strain evidence="3 4">DAOM BR117</strain>
    </source>
</reference>
<name>A0A0L0HGV6_SPIPD</name>
<dbReference type="InterPro" id="IPR040441">
    <property type="entry name" value="CFA20/CFAP20DC"/>
</dbReference>
<dbReference type="PANTHER" id="PTHR12458">
    <property type="entry name" value="ORF PROTEIN"/>
    <property type="match status" value="1"/>
</dbReference>
<dbReference type="OrthoDB" id="10261083at2759"/>
<evidence type="ECO:0000313" key="3">
    <source>
        <dbReference type="EMBL" id="KND00348.1"/>
    </source>
</evidence>
<sequence>MTIHDSITDLSNAHKRFFLSTTAKTTKITALHMTLPFPHLVRGKWINLCLDLSSFLSDRTFRCLDTLCVGGTVRIRRIFTVLRRPVDNTGIDYGDGGGNDPYAEGIPRSMDFSPGVEYVTQVLTFERVHQGSSPLPPHQRHHQQQHQRPIRKTRSASLRALIRPIPPRLPPMRRLDQKTVIGV</sequence>
<dbReference type="Pfam" id="PF05018">
    <property type="entry name" value="CFA20_dom"/>
    <property type="match status" value="1"/>
</dbReference>
<feature type="compositionally biased region" description="Basic residues" evidence="1">
    <location>
        <begin position="138"/>
        <end position="154"/>
    </location>
</feature>
<dbReference type="EMBL" id="KQ257456">
    <property type="protein sequence ID" value="KND00348.1"/>
    <property type="molecule type" value="Genomic_DNA"/>
</dbReference>
<proteinExistence type="predicted"/>
<evidence type="ECO:0000256" key="1">
    <source>
        <dbReference type="SAM" id="MobiDB-lite"/>
    </source>
</evidence>
<keyword evidence="4" id="KW-1185">Reference proteome</keyword>
<dbReference type="Proteomes" id="UP000053201">
    <property type="component" value="Unassembled WGS sequence"/>
</dbReference>
<evidence type="ECO:0000259" key="2">
    <source>
        <dbReference type="Pfam" id="PF05018"/>
    </source>
</evidence>
<feature type="domain" description="CFA20" evidence="2">
    <location>
        <begin position="3"/>
        <end position="81"/>
    </location>
</feature>